<feature type="region of interest" description="Disordered" evidence="1">
    <location>
        <begin position="511"/>
        <end position="562"/>
    </location>
</feature>
<dbReference type="Pfam" id="PF15463">
    <property type="entry name" value="ECM11"/>
    <property type="match status" value="1"/>
</dbReference>
<accession>A0A8E2JGW6</accession>
<reference evidence="3 4" key="1">
    <citation type="journal article" date="2016" name="Nat. Commun.">
        <title>Ectomycorrhizal ecology is imprinted in the genome of the dominant symbiotic fungus Cenococcum geophilum.</title>
        <authorList>
            <consortium name="DOE Joint Genome Institute"/>
            <person name="Peter M."/>
            <person name="Kohler A."/>
            <person name="Ohm R.A."/>
            <person name="Kuo A."/>
            <person name="Krutzmann J."/>
            <person name="Morin E."/>
            <person name="Arend M."/>
            <person name="Barry K.W."/>
            <person name="Binder M."/>
            <person name="Choi C."/>
            <person name="Clum A."/>
            <person name="Copeland A."/>
            <person name="Grisel N."/>
            <person name="Haridas S."/>
            <person name="Kipfer T."/>
            <person name="LaButti K."/>
            <person name="Lindquist E."/>
            <person name="Lipzen A."/>
            <person name="Maire R."/>
            <person name="Meier B."/>
            <person name="Mihaltcheva S."/>
            <person name="Molinier V."/>
            <person name="Murat C."/>
            <person name="Poggeler S."/>
            <person name="Quandt C.A."/>
            <person name="Sperisen C."/>
            <person name="Tritt A."/>
            <person name="Tisserant E."/>
            <person name="Crous P.W."/>
            <person name="Henrissat B."/>
            <person name="Nehls U."/>
            <person name="Egli S."/>
            <person name="Spatafora J.W."/>
            <person name="Grigoriev I.V."/>
            <person name="Martin F.M."/>
        </authorList>
    </citation>
    <scope>NUCLEOTIDE SEQUENCE [LARGE SCALE GENOMIC DNA]</scope>
    <source>
        <strain evidence="3 4">CBS 459.81</strain>
    </source>
</reference>
<dbReference type="OrthoDB" id="5346740at2759"/>
<feature type="compositionally biased region" description="Polar residues" evidence="1">
    <location>
        <begin position="333"/>
        <end position="385"/>
    </location>
</feature>
<organism evidence="3 4">
    <name type="scientific">Lepidopterella palustris CBS 459.81</name>
    <dbReference type="NCBI Taxonomy" id="1314670"/>
    <lineage>
        <taxon>Eukaryota</taxon>
        <taxon>Fungi</taxon>
        <taxon>Dikarya</taxon>
        <taxon>Ascomycota</taxon>
        <taxon>Pezizomycotina</taxon>
        <taxon>Dothideomycetes</taxon>
        <taxon>Pleosporomycetidae</taxon>
        <taxon>Mytilinidiales</taxon>
        <taxon>Argynnaceae</taxon>
        <taxon>Lepidopterella</taxon>
    </lineage>
</organism>
<dbReference type="PANTHER" id="PTHR28244:SF1">
    <property type="entry name" value="RNA POLYMERASE I-SPECIFIC TRANSCRIPTION INITIATION FACTOR RRN11"/>
    <property type="match status" value="1"/>
</dbReference>
<feature type="compositionally biased region" description="Acidic residues" evidence="1">
    <location>
        <begin position="128"/>
        <end position="161"/>
    </location>
</feature>
<feature type="domain" description="Extracellular mutant protein 11 C-terminal" evidence="2">
    <location>
        <begin position="407"/>
        <end position="538"/>
    </location>
</feature>
<gene>
    <name evidence="3" type="ORF">K432DRAFT_380755</name>
</gene>
<evidence type="ECO:0000313" key="4">
    <source>
        <dbReference type="Proteomes" id="UP000250266"/>
    </source>
</evidence>
<dbReference type="AlphaFoldDB" id="A0A8E2JGW6"/>
<feature type="compositionally biased region" description="Polar residues" evidence="1">
    <location>
        <begin position="551"/>
        <end position="562"/>
    </location>
</feature>
<dbReference type="InterPro" id="IPR029178">
    <property type="entry name" value="Ecm11_C"/>
</dbReference>
<feature type="compositionally biased region" description="Polar residues" evidence="1">
    <location>
        <begin position="283"/>
        <end position="292"/>
    </location>
</feature>
<feature type="region of interest" description="Disordered" evidence="1">
    <location>
        <begin position="209"/>
        <end position="400"/>
    </location>
</feature>
<dbReference type="GO" id="GO:0017025">
    <property type="term" value="F:TBP-class protein binding"/>
    <property type="evidence" value="ECO:0007669"/>
    <property type="project" value="TreeGrafter"/>
</dbReference>
<name>A0A8E2JGW6_9PEZI</name>
<dbReference type="GO" id="GO:0001164">
    <property type="term" value="F:RNA polymerase I core promoter sequence-specific DNA binding"/>
    <property type="evidence" value="ECO:0007669"/>
    <property type="project" value="TreeGrafter"/>
</dbReference>
<sequence>MQGFVKAREGRASPAQSGPQNANDRRRLTAANARIAVPPTRLQNQQGRSQLEPGARQPGQRGGHANMGLRPAHHQVQQLQQEPGNYKRDVYDTDAESLDTTIHGRSVVQVEGSHMDENGAPYATEYEHEGDDSAESQEERDSEENDGEEYDGEEELGDEGEGFPQHDVGQLVAIMNDPQQLAALHQDPQKFAALEQAFLQQRILYGQQSQGLPLGPGDSYPTTTSGHIEDEEEQEQEQEGEGEGYFSDPDAQDEEHGTLSPQQPPPFSRQLPYVQANALQEPLQPTTAQSFHQKGAALRQKSRSADASLSTRNPAPAQEAAQPHSQLAHLHPGTQQPPSYGQPLSQSPAYSVQNGHPTPQSVQRQPATQPRHTRTQPIVSANTNVPHHHDHQNNFTRKDREVSPIEDYDRAELFAMPYEDLKKESFDHPPHAKPSVLQNDLLQAHLPERLEWVQGHLNAEDQSKFFGSLATNEWEDAGNWFLEKFGHIVQKMTQARREKRKLAQEFEQEVEERHERVAKKQRGVEGAMGRMKNQGQGLIPKTPKKPKKNVSSRIASEVNTRK</sequence>
<dbReference type="GO" id="GO:0042790">
    <property type="term" value="P:nucleolar large rRNA transcription by RNA polymerase I"/>
    <property type="evidence" value="ECO:0007669"/>
    <property type="project" value="TreeGrafter"/>
</dbReference>
<proteinExistence type="predicted"/>
<feature type="compositionally biased region" description="Basic and acidic residues" evidence="1">
    <location>
        <begin position="1"/>
        <end position="11"/>
    </location>
</feature>
<evidence type="ECO:0000313" key="3">
    <source>
        <dbReference type="EMBL" id="OCK82053.1"/>
    </source>
</evidence>
<protein>
    <recommendedName>
        <fullName evidence="2">Extracellular mutant protein 11 C-terminal domain-containing protein</fullName>
    </recommendedName>
</protein>
<dbReference type="EMBL" id="KV744900">
    <property type="protein sequence ID" value="OCK82053.1"/>
    <property type="molecule type" value="Genomic_DNA"/>
</dbReference>
<dbReference type="GO" id="GO:0070860">
    <property type="term" value="C:RNA polymerase I core factor complex"/>
    <property type="evidence" value="ECO:0007669"/>
    <property type="project" value="TreeGrafter"/>
</dbReference>
<feature type="compositionally biased region" description="Acidic residues" evidence="1">
    <location>
        <begin position="229"/>
        <end position="242"/>
    </location>
</feature>
<keyword evidence="4" id="KW-1185">Reference proteome</keyword>
<dbReference type="PANTHER" id="PTHR28244">
    <property type="entry name" value="RNA POLYMERASE I-SPECIFIC TRANSCRIPTION INITIATION FACTOR RRN11"/>
    <property type="match status" value="1"/>
</dbReference>
<feature type="region of interest" description="Disordered" evidence="1">
    <location>
        <begin position="1"/>
        <end position="174"/>
    </location>
</feature>
<dbReference type="Proteomes" id="UP000250266">
    <property type="component" value="Unassembled WGS sequence"/>
</dbReference>
<dbReference type="InterPro" id="IPR053029">
    <property type="entry name" value="RNA_pol_I-specific_init_factor"/>
</dbReference>
<evidence type="ECO:0000259" key="2">
    <source>
        <dbReference type="Pfam" id="PF15463"/>
    </source>
</evidence>
<evidence type="ECO:0000256" key="1">
    <source>
        <dbReference type="SAM" id="MobiDB-lite"/>
    </source>
</evidence>